<evidence type="ECO:0000313" key="2">
    <source>
        <dbReference type="EMBL" id="OSX75552.1"/>
    </source>
</evidence>
<feature type="compositionally biased region" description="Basic and acidic residues" evidence="1">
    <location>
        <begin position="32"/>
        <end position="44"/>
    </location>
</feature>
<evidence type="ECO:0000313" key="3">
    <source>
        <dbReference type="Proteomes" id="UP000218209"/>
    </source>
</evidence>
<name>A0A1X6P3U8_PORUM</name>
<evidence type="ECO:0000256" key="1">
    <source>
        <dbReference type="SAM" id="MobiDB-lite"/>
    </source>
</evidence>
<feature type="compositionally biased region" description="Basic and acidic residues" evidence="1">
    <location>
        <begin position="1"/>
        <end position="11"/>
    </location>
</feature>
<dbReference type="AlphaFoldDB" id="A0A1X6P3U8"/>
<proteinExistence type="predicted"/>
<gene>
    <name evidence="2" type="ORF">BU14_0231s0005</name>
</gene>
<keyword evidence="3" id="KW-1185">Reference proteome</keyword>
<organism evidence="2 3">
    <name type="scientific">Porphyra umbilicalis</name>
    <name type="common">Purple laver</name>
    <name type="synonym">Red alga</name>
    <dbReference type="NCBI Taxonomy" id="2786"/>
    <lineage>
        <taxon>Eukaryota</taxon>
        <taxon>Rhodophyta</taxon>
        <taxon>Bangiophyceae</taxon>
        <taxon>Bangiales</taxon>
        <taxon>Bangiaceae</taxon>
        <taxon>Porphyra</taxon>
    </lineage>
</organism>
<protein>
    <submittedName>
        <fullName evidence="2">Uncharacterized protein</fullName>
    </submittedName>
</protein>
<sequence length="44" mass="4623">MATGDVAERVGTEAAPTETATKSAPRGGHLPADQEQRPSCRDTR</sequence>
<feature type="region of interest" description="Disordered" evidence="1">
    <location>
        <begin position="1"/>
        <end position="44"/>
    </location>
</feature>
<dbReference type="Proteomes" id="UP000218209">
    <property type="component" value="Unassembled WGS sequence"/>
</dbReference>
<reference evidence="2 3" key="1">
    <citation type="submission" date="2017-03" db="EMBL/GenBank/DDBJ databases">
        <title>WGS assembly of Porphyra umbilicalis.</title>
        <authorList>
            <person name="Brawley S.H."/>
            <person name="Blouin N.A."/>
            <person name="Ficko-Blean E."/>
            <person name="Wheeler G.L."/>
            <person name="Lohr M."/>
            <person name="Goodson H.V."/>
            <person name="Jenkins J.W."/>
            <person name="Blaby-Haas C.E."/>
            <person name="Helliwell K.E."/>
            <person name="Chan C."/>
            <person name="Marriage T."/>
            <person name="Bhattacharya D."/>
            <person name="Klein A.S."/>
            <person name="Badis Y."/>
            <person name="Brodie J."/>
            <person name="Cao Y."/>
            <person name="Collen J."/>
            <person name="Dittami S.M."/>
            <person name="Gachon C.M."/>
            <person name="Green B.R."/>
            <person name="Karpowicz S."/>
            <person name="Kim J.W."/>
            <person name="Kudahl U."/>
            <person name="Lin S."/>
            <person name="Michel G."/>
            <person name="Mittag M."/>
            <person name="Olson B.J."/>
            <person name="Pangilinan J."/>
            <person name="Peng Y."/>
            <person name="Qiu H."/>
            <person name="Shu S."/>
            <person name="Singer J.T."/>
            <person name="Smith A.G."/>
            <person name="Sprecher B.N."/>
            <person name="Wagner V."/>
            <person name="Wang W."/>
            <person name="Wang Z.-Y."/>
            <person name="Yan J."/>
            <person name="Yarish C."/>
            <person name="Zoeuner-Riek S."/>
            <person name="Zhuang Y."/>
            <person name="Zou Y."/>
            <person name="Lindquist E.A."/>
            <person name="Grimwood J."/>
            <person name="Barry K."/>
            <person name="Rokhsar D.S."/>
            <person name="Schmutz J."/>
            <person name="Stiller J.W."/>
            <person name="Grossman A.R."/>
            <person name="Prochnik S.E."/>
        </authorList>
    </citation>
    <scope>NUCLEOTIDE SEQUENCE [LARGE SCALE GENOMIC DNA]</scope>
    <source>
        <strain evidence="2">4086291</strain>
    </source>
</reference>
<dbReference type="EMBL" id="KV918899">
    <property type="protein sequence ID" value="OSX75552.1"/>
    <property type="molecule type" value="Genomic_DNA"/>
</dbReference>
<accession>A0A1X6P3U8</accession>